<dbReference type="AlphaFoldDB" id="A0A2Z6NG69"/>
<feature type="compositionally biased region" description="Polar residues" evidence="1">
    <location>
        <begin position="317"/>
        <end position="326"/>
    </location>
</feature>
<dbReference type="Gene3D" id="3.40.50.11960">
    <property type="match status" value="1"/>
</dbReference>
<reference evidence="3" key="1">
    <citation type="journal article" date="2017" name="Front. Plant Sci.">
        <title>Climate Clever Clovers: New Paradigm to Reduce the Environmental Footprint of Ruminants by Breeding Low Methanogenic Forages Utilizing Haplotype Variation.</title>
        <authorList>
            <person name="Kaur P."/>
            <person name="Appels R."/>
            <person name="Bayer P.E."/>
            <person name="Keeble-Gagnere G."/>
            <person name="Wang J."/>
            <person name="Hirakawa H."/>
            <person name="Shirasawa K."/>
            <person name="Vercoe P."/>
            <person name="Stefanova K."/>
            <person name="Durmic Z."/>
            <person name="Nichols P."/>
            <person name="Revell C."/>
            <person name="Isobe S.N."/>
            <person name="Edwards D."/>
            <person name="Erskine W."/>
        </authorList>
    </citation>
    <scope>NUCLEOTIDE SEQUENCE [LARGE SCALE GENOMIC DNA]</scope>
    <source>
        <strain evidence="3">cv. Daliak</strain>
    </source>
</reference>
<dbReference type="InterPro" id="IPR027417">
    <property type="entry name" value="P-loop_NTPase"/>
</dbReference>
<dbReference type="OrthoDB" id="10261384at2759"/>
<evidence type="ECO:0000313" key="3">
    <source>
        <dbReference type="Proteomes" id="UP000242715"/>
    </source>
</evidence>
<feature type="region of interest" description="Disordered" evidence="1">
    <location>
        <begin position="309"/>
        <end position="370"/>
    </location>
</feature>
<feature type="compositionally biased region" description="Basic and acidic residues" evidence="1">
    <location>
        <begin position="327"/>
        <end position="340"/>
    </location>
</feature>
<evidence type="ECO:0000313" key="2">
    <source>
        <dbReference type="EMBL" id="GAU42826.1"/>
    </source>
</evidence>
<organism evidence="2 3">
    <name type="scientific">Trifolium subterraneum</name>
    <name type="common">Subterranean clover</name>
    <dbReference type="NCBI Taxonomy" id="3900"/>
    <lineage>
        <taxon>Eukaryota</taxon>
        <taxon>Viridiplantae</taxon>
        <taxon>Streptophyta</taxon>
        <taxon>Embryophyta</taxon>
        <taxon>Tracheophyta</taxon>
        <taxon>Spermatophyta</taxon>
        <taxon>Magnoliopsida</taxon>
        <taxon>eudicotyledons</taxon>
        <taxon>Gunneridae</taxon>
        <taxon>Pentapetalae</taxon>
        <taxon>rosids</taxon>
        <taxon>fabids</taxon>
        <taxon>Fabales</taxon>
        <taxon>Fabaceae</taxon>
        <taxon>Papilionoideae</taxon>
        <taxon>50 kb inversion clade</taxon>
        <taxon>NPAAA clade</taxon>
        <taxon>Hologalegina</taxon>
        <taxon>IRL clade</taxon>
        <taxon>Trifolieae</taxon>
        <taxon>Trifolium</taxon>
    </lineage>
</organism>
<dbReference type="Pfam" id="PF10199">
    <property type="entry name" value="Adaptin_binding"/>
    <property type="match status" value="1"/>
</dbReference>
<sequence length="426" mass="47225">MDSTKSQTDPVSLENRPGIFIIGSSTVGKRTLLSRLLSVDSEDAFDSASEVNVHGWTINTKYYTADVAVWMAHLHDGFSVENLPAFQRMTALVMVFDMNDISFRQSWREDGVVSVWDTEFVIGLSSLTALQGWVSHTDIQNFEILLCIGNKVDLVPDHPVHIEYRRRLLKLEDSDVDLYSEFSEYGISETEGTSLLGGEEPSWDIRKSCLEWCAEHNIEFIEACASNADFDKCLSVDGDLQGVERIYGALSAHMWPGMVLKSGERISQPSFPEIEEISSEESDYEQDYEVLSAGSADWDETEQGWISATSLDAGGSSAPQNNPNTSCEHDDGSKSDKELQHTTSSTAFQDEGDTGVVHSIVDSEGDGKLDDNECLEIEDLEQLMSEIGNMRSGLRLMPDFQRREMAAKLAMKMASLFGGDSDDGEI</sequence>
<dbReference type="InterPro" id="IPR019341">
    <property type="entry name" value="Alpha/Gamma-adaptin-bd_p34"/>
</dbReference>
<protein>
    <submittedName>
        <fullName evidence="2">Uncharacterized protein</fullName>
    </submittedName>
</protein>
<accession>A0A2Z6NG69</accession>
<dbReference type="PANTHER" id="PTHR14659">
    <property type="entry name" value="ALPHA- AND GAMMA-ADAPTIN-BINDING PROTEIN P34"/>
    <property type="match status" value="1"/>
</dbReference>
<name>A0A2Z6NG69_TRISU</name>
<dbReference type="Proteomes" id="UP000242715">
    <property type="component" value="Unassembled WGS sequence"/>
</dbReference>
<keyword evidence="3" id="KW-1185">Reference proteome</keyword>
<dbReference type="PANTHER" id="PTHR14659:SF1">
    <property type="entry name" value="ALPHA- AND GAMMA-ADAPTIN-BINDING PROTEIN P34"/>
    <property type="match status" value="1"/>
</dbReference>
<proteinExistence type="predicted"/>
<evidence type="ECO:0000256" key="1">
    <source>
        <dbReference type="SAM" id="MobiDB-lite"/>
    </source>
</evidence>
<gene>
    <name evidence="2" type="ORF">TSUD_185850</name>
</gene>
<dbReference type="SUPFAM" id="SSF52540">
    <property type="entry name" value="P-loop containing nucleoside triphosphate hydrolases"/>
    <property type="match status" value="1"/>
</dbReference>
<dbReference type="EMBL" id="DF973942">
    <property type="protein sequence ID" value="GAU42826.1"/>
    <property type="molecule type" value="Genomic_DNA"/>
</dbReference>